<dbReference type="AlphaFoldDB" id="A0A2N8PIQ5"/>
<proteinExistence type="predicted"/>
<sequence length="81" mass="8881">MELCAVEPQGQHLRHRAFGQTEALPQHHPLLGVGGEGRHRMAELEARAVARSDQQADDGDAQFVLGERTLPPRQAARPGPR</sequence>
<evidence type="ECO:0000313" key="3">
    <source>
        <dbReference type="Proteomes" id="UP000236047"/>
    </source>
</evidence>
<comment type="caution">
    <text evidence="2">The sequence shown here is derived from an EMBL/GenBank/DDBJ whole genome shotgun (WGS) entry which is preliminary data.</text>
</comment>
<evidence type="ECO:0000256" key="1">
    <source>
        <dbReference type="SAM" id="MobiDB-lite"/>
    </source>
</evidence>
<accession>A0A2N8PIQ5</accession>
<keyword evidence="3" id="KW-1185">Reference proteome</keyword>
<dbReference type="Proteomes" id="UP000236047">
    <property type="component" value="Unassembled WGS sequence"/>
</dbReference>
<evidence type="ECO:0000313" key="2">
    <source>
        <dbReference type="EMBL" id="PNE40848.1"/>
    </source>
</evidence>
<dbReference type="EMBL" id="LJSN01000002">
    <property type="protein sequence ID" value="PNE40848.1"/>
    <property type="molecule type" value="Genomic_DNA"/>
</dbReference>
<organism evidence="2 3">
    <name type="scientific">Streptomyces noursei</name>
    <name type="common">Streptomyces albulus</name>
    <dbReference type="NCBI Taxonomy" id="1971"/>
    <lineage>
        <taxon>Bacteria</taxon>
        <taxon>Bacillati</taxon>
        <taxon>Actinomycetota</taxon>
        <taxon>Actinomycetes</taxon>
        <taxon>Kitasatosporales</taxon>
        <taxon>Streptomycetaceae</taxon>
        <taxon>Streptomyces</taxon>
    </lineage>
</organism>
<name>A0A2N8PIQ5_STRNR</name>
<reference evidence="3" key="1">
    <citation type="submission" date="2015-09" db="EMBL/GenBank/DDBJ databases">
        <authorList>
            <person name="Graham D.E."/>
            <person name="Mahan K.M."/>
            <person name="Klingeman D.M."/>
            <person name="Fida T."/>
            <person name="Giannone R.J."/>
            <person name="Hettich R.L."/>
            <person name="Parry R.J."/>
            <person name="Spain J.C."/>
        </authorList>
    </citation>
    <scope>NUCLEOTIDE SEQUENCE [LARGE SCALE GENOMIC DNA]</scope>
    <source>
        <strain evidence="3">JCM 4701</strain>
    </source>
</reference>
<feature type="region of interest" description="Disordered" evidence="1">
    <location>
        <begin position="48"/>
        <end position="81"/>
    </location>
</feature>
<protein>
    <submittedName>
        <fullName evidence="2">Uncharacterized protein</fullName>
    </submittedName>
</protein>
<gene>
    <name evidence="2" type="ORF">AOB60_08665</name>
</gene>